<dbReference type="STRING" id="1182541.W9YM84"/>
<dbReference type="PANTHER" id="PTHR47840:SF3">
    <property type="entry name" value="ZN(II)2CYS6 TRANSCRIPTION FACTOR (EUROFUNG)"/>
    <property type="match status" value="1"/>
</dbReference>
<keyword evidence="3" id="KW-0804">Transcription</keyword>
<dbReference type="eggNOG" id="ENOG502SKTD">
    <property type="taxonomic scope" value="Eukaryota"/>
</dbReference>
<evidence type="ECO:0000256" key="5">
    <source>
        <dbReference type="SAM" id="MobiDB-lite"/>
    </source>
</evidence>
<dbReference type="GO" id="GO:0003677">
    <property type="term" value="F:DNA binding"/>
    <property type="evidence" value="ECO:0007669"/>
    <property type="project" value="UniProtKB-KW"/>
</dbReference>
<feature type="domain" description="Zn(2)-C6 fungal-type" evidence="6">
    <location>
        <begin position="16"/>
        <end position="48"/>
    </location>
</feature>
<dbReference type="GO" id="GO:0000981">
    <property type="term" value="F:DNA-binding transcription factor activity, RNA polymerase II-specific"/>
    <property type="evidence" value="ECO:0007669"/>
    <property type="project" value="InterPro"/>
</dbReference>
<proteinExistence type="predicted"/>
<reference evidence="7 8" key="1">
    <citation type="submission" date="2013-03" db="EMBL/GenBank/DDBJ databases">
        <title>The Genome Sequence of Capronia coronata CBS 617.96.</title>
        <authorList>
            <consortium name="The Broad Institute Genomics Platform"/>
            <person name="Cuomo C."/>
            <person name="de Hoog S."/>
            <person name="Gorbushina A."/>
            <person name="Walker B."/>
            <person name="Young S.K."/>
            <person name="Zeng Q."/>
            <person name="Gargeya S."/>
            <person name="Fitzgerald M."/>
            <person name="Haas B."/>
            <person name="Abouelleil A."/>
            <person name="Allen A.W."/>
            <person name="Alvarado L."/>
            <person name="Arachchi H.M."/>
            <person name="Berlin A.M."/>
            <person name="Chapman S.B."/>
            <person name="Gainer-Dewar J."/>
            <person name="Goldberg J."/>
            <person name="Griggs A."/>
            <person name="Gujja S."/>
            <person name="Hansen M."/>
            <person name="Howarth C."/>
            <person name="Imamovic A."/>
            <person name="Ireland A."/>
            <person name="Larimer J."/>
            <person name="McCowan C."/>
            <person name="Murphy C."/>
            <person name="Pearson M."/>
            <person name="Poon T.W."/>
            <person name="Priest M."/>
            <person name="Roberts A."/>
            <person name="Saif S."/>
            <person name="Shea T."/>
            <person name="Sisk P."/>
            <person name="Sykes S."/>
            <person name="Wortman J."/>
            <person name="Nusbaum C."/>
            <person name="Birren B."/>
        </authorList>
    </citation>
    <scope>NUCLEOTIDE SEQUENCE [LARGE SCALE GENOMIC DNA]</scope>
    <source>
        <strain evidence="7 8">CBS 617.96</strain>
    </source>
</reference>
<dbReference type="CDD" id="cd12148">
    <property type="entry name" value="fungal_TF_MHR"/>
    <property type="match status" value="1"/>
</dbReference>
<dbReference type="SUPFAM" id="SSF57701">
    <property type="entry name" value="Zn2/Cys6 DNA-binding domain"/>
    <property type="match status" value="1"/>
</dbReference>
<evidence type="ECO:0000313" key="8">
    <source>
        <dbReference type="Proteomes" id="UP000019484"/>
    </source>
</evidence>
<dbReference type="InterPro" id="IPR036864">
    <property type="entry name" value="Zn2-C6_fun-type_DNA-bd_sf"/>
</dbReference>
<dbReference type="PROSITE" id="PS50048">
    <property type="entry name" value="ZN2_CY6_FUNGAL_2"/>
    <property type="match status" value="1"/>
</dbReference>
<keyword evidence="1" id="KW-0805">Transcription regulation</keyword>
<evidence type="ECO:0000256" key="4">
    <source>
        <dbReference type="ARBA" id="ARBA00023242"/>
    </source>
</evidence>
<keyword evidence="8" id="KW-1185">Reference proteome</keyword>
<gene>
    <name evidence="7" type="ORF">A1O1_03430</name>
</gene>
<evidence type="ECO:0000256" key="1">
    <source>
        <dbReference type="ARBA" id="ARBA00023015"/>
    </source>
</evidence>
<keyword evidence="2" id="KW-0238">DNA-binding</keyword>
<dbReference type="InterPro" id="IPR001138">
    <property type="entry name" value="Zn2Cys6_DnaBD"/>
</dbReference>
<dbReference type="GO" id="GO:0008270">
    <property type="term" value="F:zinc ion binding"/>
    <property type="evidence" value="ECO:0007669"/>
    <property type="project" value="InterPro"/>
</dbReference>
<dbReference type="CDD" id="cd00067">
    <property type="entry name" value="GAL4"/>
    <property type="match status" value="1"/>
</dbReference>
<evidence type="ECO:0000256" key="2">
    <source>
        <dbReference type="ARBA" id="ARBA00023125"/>
    </source>
</evidence>
<dbReference type="PROSITE" id="PS00463">
    <property type="entry name" value="ZN2_CY6_FUNGAL_1"/>
    <property type="match status" value="1"/>
</dbReference>
<dbReference type="RefSeq" id="XP_007722525.1">
    <property type="nucleotide sequence ID" value="XM_007724335.1"/>
</dbReference>
<evidence type="ECO:0000259" key="6">
    <source>
        <dbReference type="PROSITE" id="PS50048"/>
    </source>
</evidence>
<dbReference type="Pfam" id="PF00172">
    <property type="entry name" value="Zn_clus"/>
    <property type="match status" value="1"/>
</dbReference>
<feature type="region of interest" description="Disordered" evidence="5">
    <location>
        <begin position="245"/>
        <end position="265"/>
    </location>
</feature>
<evidence type="ECO:0000256" key="3">
    <source>
        <dbReference type="ARBA" id="ARBA00023163"/>
    </source>
</evidence>
<dbReference type="GeneID" id="19158324"/>
<dbReference type="Gene3D" id="4.10.240.10">
    <property type="entry name" value="Zn(2)-C6 fungal-type DNA-binding domain"/>
    <property type="match status" value="1"/>
</dbReference>
<dbReference type="OrthoDB" id="6509908at2759"/>
<dbReference type="AlphaFoldDB" id="W9YM84"/>
<accession>W9YM84</accession>
<protein>
    <recommendedName>
        <fullName evidence="6">Zn(2)-C6 fungal-type domain-containing protein</fullName>
    </recommendedName>
</protein>
<comment type="caution">
    <text evidence="7">The sequence shown here is derived from an EMBL/GenBank/DDBJ whole genome shotgun (WGS) entry which is preliminary data.</text>
</comment>
<dbReference type="SMART" id="SM00066">
    <property type="entry name" value="GAL4"/>
    <property type="match status" value="1"/>
</dbReference>
<sequence length="713" mass="79497">MSEAQDRRQVQRVAKSCTECRRRKVRCIRTPPDAAACRSCEDRGTICVPHVSSPRPIREQRLPSRYRIAQLESEVTKLREAVRGIQQNLGYRPPAVSDSAVADSGSTVDTHDHDSDDDSSVSDVLAAEQPAHLRSLFHNEWLSLDTPDKDDPLTNSKAKASVHLLDIARQALRKLIPSLDEIAKHANSGSGWLVLVQALLPMPFAVKSYQEILEHHHIMQQPDVDPIDLASWLLDFAVISLQSGQEQPPLSPAASPQNGHGGSPFSRAVSDTVDATILSHHRLAGSIRGLGMAVRLIRLQLCQGKFEKVWLRLRHVIAIAELVGIPMAARAAQRVVGSGAADASQLESAQLWEMLCSIDRILAMILNLPPGTWRFQHTAREELVVDGVVQVHAYLTKLTDIACRLQSLDDLSTAEGSIADVYASALELDRELRVLASHTPKSWWDEDPGNVRPEHIVQHLHFYIMMRVHLPFTMRGNPDDEYVFSRLACLDACETVARRYQLVRRVFPSGMFLSRILDLQAFTATVVLILMSHSYPSTGRLDMQANKARVEARVLEVINLLEEKCRDSPGSSLTQRGLVTIRSLYTLLQQDWQGSDVQQLRLKVPLLGTVHVRRNEQGAPASEAHLPQALQAPMDSALGMMDQQFNAQSNGTSAVVHGAPWPATTQPQADWSQNPFSWSIEEDYRNYFQDALMAEDSDQFLMWQSGTNTFPMQ</sequence>
<organism evidence="7 8">
    <name type="scientific">Capronia coronata CBS 617.96</name>
    <dbReference type="NCBI Taxonomy" id="1182541"/>
    <lineage>
        <taxon>Eukaryota</taxon>
        <taxon>Fungi</taxon>
        <taxon>Dikarya</taxon>
        <taxon>Ascomycota</taxon>
        <taxon>Pezizomycotina</taxon>
        <taxon>Eurotiomycetes</taxon>
        <taxon>Chaetothyriomycetidae</taxon>
        <taxon>Chaetothyriales</taxon>
        <taxon>Herpotrichiellaceae</taxon>
        <taxon>Capronia</taxon>
    </lineage>
</organism>
<dbReference type="Proteomes" id="UP000019484">
    <property type="component" value="Unassembled WGS sequence"/>
</dbReference>
<keyword evidence="4" id="KW-0539">Nucleus</keyword>
<dbReference type="HOGENOM" id="CLU_004804_2_1_1"/>
<dbReference type="PANTHER" id="PTHR47840">
    <property type="entry name" value="ZN(II)2CYS6 TRANSCRIPTION FACTOR (EUROFUNG)-RELATED"/>
    <property type="match status" value="1"/>
</dbReference>
<dbReference type="EMBL" id="AMWN01000003">
    <property type="protein sequence ID" value="EXJ90331.1"/>
    <property type="molecule type" value="Genomic_DNA"/>
</dbReference>
<feature type="compositionally biased region" description="Polar residues" evidence="5">
    <location>
        <begin position="245"/>
        <end position="258"/>
    </location>
</feature>
<feature type="region of interest" description="Disordered" evidence="5">
    <location>
        <begin position="89"/>
        <end position="123"/>
    </location>
</feature>
<name>W9YM84_9EURO</name>
<evidence type="ECO:0000313" key="7">
    <source>
        <dbReference type="EMBL" id="EXJ90331.1"/>
    </source>
</evidence>
<feature type="compositionally biased region" description="Low complexity" evidence="5">
    <location>
        <begin position="95"/>
        <end position="108"/>
    </location>
</feature>